<protein>
    <recommendedName>
        <fullName evidence="5">Phage coat protein</fullName>
    </recommendedName>
</protein>
<evidence type="ECO:0000313" key="4">
    <source>
        <dbReference type="Proteomes" id="UP000545606"/>
    </source>
</evidence>
<evidence type="ECO:0000313" key="3">
    <source>
        <dbReference type="EMBL" id="MBA4710473.1"/>
    </source>
</evidence>
<keyword evidence="1" id="KW-1133">Transmembrane helix</keyword>
<keyword evidence="1" id="KW-0472">Membrane</keyword>
<feature type="signal peptide" evidence="2">
    <location>
        <begin position="1"/>
        <end position="24"/>
    </location>
</feature>
<feature type="transmembrane region" description="Helical" evidence="1">
    <location>
        <begin position="40"/>
        <end position="63"/>
    </location>
</feature>
<comment type="caution">
    <text evidence="3">The sequence shown here is derived from an EMBL/GenBank/DDBJ whole genome shotgun (WGS) entry which is preliminary data.</text>
</comment>
<dbReference type="AlphaFoldDB" id="A0A838Y4X9"/>
<dbReference type="EMBL" id="JACERN010000042">
    <property type="protein sequence ID" value="MBA4710473.1"/>
    <property type="molecule type" value="Genomic_DNA"/>
</dbReference>
<dbReference type="Proteomes" id="UP000545606">
    <property type="component" value="Unassembled WGS sequence"/>
</dbReference>
<name>A0A838Y4X9_9NEIS</name>
<evidence type="ECO:0000256" key="2">
    <source>
        <dbReference type="SAM" id="SignalP"/>
    </source>
</evidence>
<accession>A0A838Y4X9</accession>
<organism evidence="3 4">
    <name type="scientific">Aquitalea aquatica</name>
    <dbReference type="NCBI Taxonomy" id="3044273"/>
    <lineage>
        <taxon>Bacteria</taxon>
        <taxon>Pseudomonadati</taxon>
        <taxon>Pseudomonadota</taxon>
        <taxon>Betaproteobacteria</taxon>
        <taxon>Neisseriales</taxon>
        <taxon>Chromobacteriaceae</taxon>
        <taxon>Aquitalea</taxon>
    </lineage>
</organism>
<keyword evidence="4" id="KW-1185">Reference proteome</keyword>
<sequence length="73" mass="7308">MKTFSLKKIAGVLVATVVAAPAFADTTAVAFTAPNIDFTSVSAWVGGALAAGVLGIAISFKGIDLAKRGIKKA</sequence>
<keyword evidence="1" id="KW-0812">Transmembrane</keyword>
<evidence type="ECO:0008006" key="5">
    <source>
        <dbReference type="Google" id="ProtNLM"/>
    </source>
</evidence>
<proteinExistence type="predicted"/>
<evidence type="ECO:0000256" key="1">
    <source>
        <dbReference type="SAM" id="Phobius"/>
    </source>
</evidence>
<gene>
    <name evidence="3" type="ORF">H2Z84_19035</name>
</gene>
<keyword evidence="2" id="KW-0732">Signal</keyword>
<dbReference type="RefSeq" id="WP_181837461.1">
    <property type="nucleotide sequence ID" value="NZ_JACERN010000042.1"/>
</dbReference>
<feature type="chain" id="PRO_5032791711" description="Phage coat protein" evidence="2">
    <location>
        <begin position="25"/>
        <end position="73"/>
    </location>
</feature>
<reference evidence="3 4" key="1">
    <citation type="submission" date="2020-07" db="EMBL/GenBank/DDBJ databases">
        <title>Draft genome sequence of violacein-producing bacteria and related species.</title>
        <authorList>
            <person name="Wilson H.S."/>
            <person name="De Leon M.E."/>
        </authorList>
    </citation>
    <scope>NUCLEOTIDE SEQUENCE [LARGE SCALE GENOMIC DNA]</scope>
    <source>
        <strain evidence="3 4">HSC-21Su07</strain>
    </source>
</reference>